<evidence type="ECO:0000313" key="3">
    <source>
        <dbReference type="EMBL" id="KAK4107204.1"/>
    </source>
</evidence>
<organism evidence="3 4">
    <name type="scientific">Canariomyces notabilis</name>
    <dbReference type="NCBI Taxonomy" id="2074819"/>
    <lineage>
        <taxon>Eukaryota</taxon>
        <taxon>Fungi</taxon>
        <taxon>Dikarya</taxon>
        <taxon>Ascomycota</taxon>
        <taxon>Pezizomycotina</taxon>
        <taxon>Sordariomycetes</taxon>
        <taxon>Sordariomycetidae</taxon>
        <taxon>Sordariales</taxon>
        <taxon>Chaetomiaceae</taxon>
        <taxon>Canariomyces</taxon>
    </lineage>
</organism>
<feature type="compositionally biased region" description="Polar residues" evidence="1">
    <location>
        <begin position="1"/>
        <end position="11"/>
    </location>
</feature>
<sequence length="137" mass="15680">MSTRKSTTQNPRFRRTTGHPRSETPAGNIQRKTEQVLSQSSPVASEPATQPEVQPEVPSVAEPEPEPEPRPKYVRPALNEPTRPPADTSSPEYKRAYFRWWSTVTALPFLIVTSYYLWQELVPNIGRRREQPPEQQA</sequence>
<name>A0AAN6T7S6_9PEZI</name>
<keyword evidence="2" id="KW-0472">Membrane</keyword>
<feature type="transmembrane region" description="Helical" evidence="2">
    <location>
        <begin position="98"/>
        <end position="118"/>
    </location>
</feature>
<dbReference type="EMBL" id="MU853379">
    <property type="protein sequence ID" value="KAK4107204.1"/>
    <property type="molecule type" value="Genomic_DNA"/>
</dbReference>
<protein>
    <submittedName>
        <fullName evidence="3">Uncharacterized protein</fullName>
    </submittedName>
</protein>
<gene>
    <name evidence="3" type="ORF">N656DRAFT_802901</name>
</gene>
<keyword evidence="2" id="KW-0812">Transmembrane</keyword>
<reference evidence="3" key="2">
    <citation type="submission" date="2023-05" db="EMBL/GenBank/DDBJ databases">
        <authorList>
            <consortium name="Lawrence Berkeley National Laboratory"/>
            <person name="Steindorff A."/>
            <person name="Hensen N."/>
            <person name="Bonometti L."/>
            <person name="Westerberg I."/>
            <person name="Brannstrom I.O."/>
            <person name="Guillou S."/>
            <person name="Cros-Aarteil S."/>
            <person name="Calhoun S."/>
            <person name="Haridas S."/>
            <person name="Kuo A."/>
            <person name="Mondo S."/>
            <person name="Pangilinan J."/>
            <person name="Riley R."/>
            <person name="Labutti K."/>
            <person name="Andreopoulos B."/>
            <person name="Lipzen A."/>
            <person name="Chen C."/>
            <person name="Yanf M."/>
            <person name="Daum C."/>
            <person name="Ng V."/>
            <person name="Clum A."/>
            <person name="Ohm R."/>
            <person name="Martin F."/>
            <person name="Silar P."/>
            <person name="Natvig D."/>
            <person name="Lalanne C."/>
            <person name="Gautier V."/>
            <person name="Ament-Velasquez S.L."/>
            <person name="Kruys A."/>
            <person name="Hutchinson M.I."/>
            <person name="Powell A.J."/>
            <person name="Barry K."/>
            <person name="Miller A.N."/>
            <person name="Grigoriev I.V."/>
            <person name="Debuchy R."/>
            <person name="Gladieux P."/>
            <person name="Thoren M.H."/>
            <person name="Johannesson H."/>
        </authorList>
    </citation>
    <scope>NUCLEOTIDE SEQUENCE</scope>
    <source>
        <strain evidence="3">CBS 508.74</strain>
    </source>
</reference>
<dbReference type="GeneID" id="89942423"/>
<keyword evidence="4" id="KW-1185">Reference proteome</keyword>
<accession>A0AAN6T7S6</accession>
<reference evidence="3" key="1">
    <citation type="journal article" date="2023" name="Mol. Phylogenet. Evol.">
        <title>Genome-scale phylogeny and comparative genomics of the fungal order Sordariales.</title>
        <authorList>
            <person name="Hensen N."/>
            <person name="Bonometti L."/>
            <person name="Westerberg I."/>
            <person name="Brannstrom I.O."/>
            <person name="Guillou S."/>
            <person name="Cros-Aarteil S."/>
            <person name="Calhoun S."/>
            <person name="Haridas S."/>
            <person name="Kuo A."/>
            <person name="Mondo S."/>
            <person name="Pangilinan J."/>
            <person name="Riley R."/>
            <person name="LaButti K."/>
            <person name="Andreopoulos B."/>
            <person name="Lipzen A."/>
            <person name="Chen C."/>
            <person name="Yan M."/>
            <person name="Daum C."/>
            <person name="Ng V."/>
            <person name="Clum A."/>
            <person name="Steindorff A."/>
            <person name="Ohm R.A."/>
            <person name="Martin F."/>
            <person name="Silar P."/>
            <person name="Natvig D.O."/>
            <person name="Lalanne C."/>
            <person name="Gautier V."/>
            <person name="Ament-Velasquez S.L."/>
            <person name="Kruys A."/>
            <person name="Hutchinson M.I."/>
            <person name="Powell A.J."/>
            <person name="Barry K."/>
            <person name="Miller A.N."/>
            <person name="Grigoriev I.V."/>
            <person name="Debuchy R."/>
            <person name="Gladieux P."/>
            <person name="Hiltunen Thoren M."/>
            <person name="Johannesson H."/>
        </authorList>
    </citation>
    <scope>NUCLEOTIDE SEQUENCE</scope>
    <source>
        <strain evidence="3">CBS 508.74</strain>
    </source>
</reference>
<proteinExistence type="predicted"/>
<evidence type="ECO:0000256" key="2">
    <source>
        <dbReference type="SAM" id="Phobius"/>
    </source>
</evidence>
<dbReference type="AlphaFoldDB" id="A0AAN6T7S6"/>
<feature type="region of interest" description="Disordered" evidence="1">
    <location>
        <begin position="1"/>
        <end position="92"/>
    </location>
</feature>
<feature type="compositionally biased region" description="Low complexity" evidence="1">
    <location>
        <begin position="51"/>
        <end position="62"/>
    </location>
</feature>
<keyword evidence="2" id="KW-1133">Transmembrane helix</keyword>
<evidence type="ECO:0000256" key="1">
    <source>
        <dbReference type="SAM" id="MobiDB-lite"/>
    </source>
</evidence>
<comment type="caution">
    <text evidence="3">The sequence shown here is derived from an EMBL/GenBank/DDBJ whole genome shotgun (WGS) entry which is preliminary data.</text>
</comment>
<evidence type="ECO:0000313" key="4">
    <source>
        <dbReference type="Proteomes" id="UP001302812"/>
    </source>
</evidence>
<dbReference type="RefSeq" id="XP_064664774.1">
    <property type="nucleotide sequence ID" value="XM_064818298.1"/>
</dbReference>
<dbReference type="Proteomes" id="UP001302812">
    <property type="component" value="Unassembled WGS sequence"/>
</dbReference>